<evidence type="ECO:0000313" key="3">
    <source>
        <dbReference type="Proteomes" id="UP000007797"/>
    </source>
</evidence>
<feature type="region of interest" description="Disordered" evidence="1">
    <location>
        <begin position="271"/>
        <end position="333"/>
    </location>
</feature>
<organism evidence="2 3">
    <name type="scientific">Cavenderia fasciculata</name>
    <name type="common">Slime mold</name>
    <name type="synonym">Dictyostelium fasciculatum</name>
    <dbReference type="NCBI Taxonomy" id="261658"/>
    <lineage>
        <taxon>Eukaryota</taxon>
        <taxon>Amoebozoa</taxon>
        <taxon>Evosea</taxon>
        <taxon>Eumycetozoa</taxon>
        <taxon>Dictyostelia</taxon>
        <taxon>Acytosteliales</taxon>
        <taxon>Cavenderiaceae</taxon>
        <taxon>Cavenderia</taxon>
    </lineage>
</organism>
<evidence type="ECO:0000313" key="2">
    <source>
        <dbReference type="EMBL" id="EGG13591.1"/>
    </source>
</evidence>
<dbReference type="OMA" id="EVEDNGY"/>
<dbReference type="GeneID" id="14865285"/>
<protein>
    <submittedName>
        <fullName evidence="2">Uncharacterized protein</fullName>
    </submittedName>
</protein>
<feature type="compositionally biased region" description="Low complexity" evidence="1">
    <location>
        <begin position="33"/>
        <end position="61"/>
    </location>
</feature>
<gene>
    <name evidence="2" type="ORF">DFA_11352</name>
</gene>
<dbReference type="OrthoDB" id="10631236at2759"/>
<accession>F4QCF6</accession>
<dbReference type="EMBL" id="GL883029">
    <property type="protein sequence ID" value="EGG13591.1"/>
    <property type="molecule type" value="Genomic_DNA"/>
</dbReference>
<feature type="region of interest" description="Disordered" evidence="1">
    <location>
        <begin position="1"/>
        <end position="112"/>
    </location>
</feature>
<reference evidence="3" key="1">
    <citation type="journal article" date="2011" name="Genome Res.">
        <title>Phylogeny-wide analysis of social amoeba genomes highlights ancient origins for complex intercellular communication.</title>
        <authorList>
            <person name="Heidel A.J."/>
            <person name="Lawal H.M."/>
            <person name="Felder M."/>
            <person name="Schilde C."/>
            <person name="Helps N.R."/>
            <person name="Tunggal B."/>
            <person name="Rivero F."/>
            <person name="John U."/>
            <person name="Schleicher M."/>
            <person name="Eichinger L."/>
            <person name="Platzer M."/>
            <person name="Noegel A.A."/>
            <person name="Schaap P."/>
            <person name="Gloeckner G."/>
        </authorList>
    </citation>
    <scope>NUCLEOTIDE SEQUENCE [LARGE SCALE GENOMIC DNA]</scope>
    <source>
        <strain evidence="3">SH3</strain>
    </source>
</reference>
<evidence type="ECO:0000256" key="1">
    <source>
        <dbReference type="SAM" id="MobiDB-lite"/>
    </source>
</evidence>
<dbReference type="KEGG" id="dfa:DFA_11352"/>
<feature type="compositionally biased region" description="Low complexity" evidence="1">
    <location>
        <begin position="78"/>
        <end position="111"/>
    </location>
</feature>
<feature type="compositionally biased region" description="Low complexity" evidence="1">
    <location>
        <begin position="276"/>
        <end position="292"/>
    </location>
</feature>
<feature type="compositionally biased region" description="Low complexity" evidence="1">
    <location>
        <begin position="321"/>
        <end position="333"/>
    </location>
</feature>
<keyword evidence="3" id="KW-1185">Reference proteome</keyword>
<proteinExistence type="predicted"/>
<feature type="region of interest" description="Disordered" evidence="1">
    <location>
        <begin position="149"/>
        <end position="180"/>
    </location>
</feature>
<feature type="compositionally biased region" description="Low complexity" evidence="1">
    <location>
        <begin position="152"/>
        <end position="174"/>
    </location>
</feature>
<dbReference type="RefSeq" id="XP_004350295.1">
    <property type="nucleotide sequence ID" value="XM_004350245.1"/>
</dbReference>
<sequence>MDTGNWADVEVEDNGYENSDDERIMRSTARSISSSSKSTSKSTSSNNNNPSSSSSSTSSSKSNKKKKNSKSKEKEKTSTTSTTSTSTSTSTVKSSSPSTQPSKKKPAAAAAPVPLKPVAQREVTFSNIVFVAQPVVVATATTAATSIPEGLSTTSTTSTSTDASTATSENISTTSPPPPPYINATQTKQHDELMLVFRHFGVLDSSIEVNWQEHSCTVVYTTVGDANKAVTAFKSVSHLEDVIGALQIKHPTMAINLKSIWNIKAAIQPAPKKDITSTTPSTTLRQSTTTHPTPTPPPKNLFSSSRNHHPTNRAPRGEQRSSGFSRSSTPSNK</sequence>
<name>F4QCF6_CACFS</name>
<feature type="compositionally biased region" description="Acidic residues" evidence="1">
    <location>
        <begin position="9"/>
        <end position="20"/>
    </location>
</feature>
<dbReference type="AlphaFoldDB" id="F4QCF6"/>
<dbReference type="Proteomes" id="UP000007797">
    <property type="component" value="Unassembled WGS sequence"/>
</dbReference>